<protein>
    <submittedName>
        <fullName evidence="1">Uncharacterized protein</fullName>
    </submittedName>
</protein>
<proteinExistence type="predicted"/>
<comment type="caution">
    <text evidence="1">The sequence shown here is derived from an EMBL/GenBank/DDBJ whole genome shotgun (WGS) entry which is preliminary data.</text>
</comment>
<sequence length="633" mass="71026">MVACMTCKRRKQKCDGQSPSCGQCLRAKRECLVEDPVTKQQQPRAYQQLLEERVAALENMVRDIHAGSGLPDTPETAPVATAVPRQSTSHNENVDRLNDTGNSNSNSLMRGADNTRSNRASVHSRCLEPSSVLVTSSLQRVQLQGPGISMGGISDPLLIGHLQAVPCPLPSAGVGAVLMKAYFDEVHPQYPILHKDTVLGWQEAVLQYNASDGVDSMDPVMLYFLNMVYAGFHAAAQQYQDYVIQQNNVESIQAILCYALYSLYSPVGVSIWSLSGLALRQCLELGYHRKNRAFHHEEDPLQLELQKRVFWCSYNLDRAAAVTLGRPFGVRDEDIDVEFPLDIDDHLITSTMIYDQPRTDPSEPTTVMSAAIHTFRLRRIWSKIYHAYYSILSDTVGDSSLIPHFRAELDEWYASIPNPPQSSSTRLSVFGSRDWFQLAFSHSILLLHCPQIIRKQSPSMSRATSLASYSECFEASQKICELYRRIFIANASSCSWGSLHILFFAGLTYIFCLWSSPEARRNISYHDVYRTCTSCTVVLSLMAERWKAAAPHRDFFDVLANRTVHVVCNKDFKGWSEEGYASTGDFEGPQNTGAEPLMHDWIIQIAQSGMSMAVESLLTEFRNRGFLRSSAID</sequence>
<accession>A0ACC1N6I2</accession>
<dbReference type="Proteomes" id="UP001143910">
    <property type="component" value="Unassembled WGS sequence"/>
</dbReference>
<reference evidence="1" key="1">
    <citation type="submission" date="2022-08" db="EMBL/GenBank/DDBJ databases">
        <title>Genome Sequence of Lecanicillium fungicola.</title>
        <authorList>
            <person name="Buettner E."/>
        </authorList>
    </citation>
    <scope>NUCLEOTIDE SEQUENCE</scope>
    <source>
        <strain evidence="1">Babe33</strain>
    </source>
</reference>
<dbReference type="EMBL" id="JANJQO010000877">
    <property type="protein sequence ID" value="KAJ2974081.1"/>
    <property type="molecule type" value="Genomic_DNA"/>
</dbReference>
<name>A0ACC1N6I2_9HYPO</name>
<gene>
    <name evidence="1" type="ORF">NQ176_g6243</name>
</gene>
<evidence type="ECO:0000313" key="2">
    <source>
        <dbReference type="Proteomes" id="UP001143910"/>
    </source>
</evidence>
<evidence type="ECO:0000313" key="1">
    <source>
        <dbReference type="EMBL" id="KAJ2974081.1"/>
    </source>
</evidence>
<keyword evidence="2" id="KW-1185">Reference proteome</keyword>
<organism evidence="1 2">
    <name type="scientific">Zarea fungicola</name>
    <dbReference type="NCBI Taxonomy" id="93591"/>
    <lineage>
        <taxon>Eukaryota</taxon>
        <taxon>Fungi</taxon>
        <taxon>Dikarya</taxon>
        <taxon>Ascomycota</taxon>
        <taxon>Pezizomycotina</taxon>
        <taxon>Sordariomycetes</taxon>
        <taxon>Hypocreomycetidae</taxon>
        <taxon>Hypocreales</taxon>
        <taxon>Cordycipitaceae</taxon>
        <taxon>Zarea</taxon>
    </lineage>
</organism>